<dbReference type="Proteomes" id="UP000199636">
    <property type="component" value="Unassembled WGS sequence"/>
</dbReference>
<evidence type="ECO:0000313" key="2">
    <source>
        <dbReference type="EMBL" id="SDI24915.1"/>
    </source>
</evidence>
<dbReference type="Pfam" id="PF07366">
    <property type="entry name" value="SnoaL"/>
    <property type="match status" value="1"/>
</dbReference>
<accession>A0A1G8J0W8</accession>
<dbReference type="PANTHER" id="PTHR38436">
    <property type="entry name" value="POLYKETIDE CYCLASE SNOAL-LIKE DOMAIN"/>
    <property type="match status" value="1"/>
</dbReference>
<dbReference type="OrthoDB" id="8588307at2"/>
<dbReference type="PANTHER" id="PTHR38436:SF1">
    <property type="entry name" value="ESTER CYCLASE"/>
    <property type="match status" value="1"/>
</dbReference>
<name>A0A1G8J0W8_9PSED</name>
<dbReference type="GO" id="GO:0030638">
    <property type="term" value="P:polyketide metabolic process"/>
    <property type="evidence" value="ECO:0007669"/>
    <property type="project" value="InterPro"/>
</dbReference>
<organism evidence="2 3">
    <name type="scientific">Pseudomonas panipatensis</name>
    <dbReference type="NCBI Taxonomy" id="428992"/>
    <lineage>
        <taxon>Bacteria</taxon>
        <taxon>Pseudomonadati</taxon>
        <taxon>Pseudomonadota</taxon>
        <taxon>Gammaproteobacteria</taxon>
        <taxon>Pseudomonadales</taxon>
        <taxon>Pseudomonadaceae</taxon>
        <taxon>Pseudomonas</taxon>
    </lineage>
</organism>
<proteinExistence type="predicted"/>
<keyword evidence="1" id="KW-0732">Signal</keyword>
<dbReference type="InterPro" id="IPR009959">
    <property type="entry name" value="Cyclase_SnoaL-like"/>
</dbReference>
<evidence type="ECO:0000313" key="3">
    <source>
        <dbReference type="Proteomes" id="UP000199636"/>
    </source>
</evidence>
<dbReference type="InterPro" id="IPR032710">
    <property type="entry name" value="NTF2-like_dom_sf"/>
</dbReference>
<feature type="signal peptide" evidence="1">
    <location>
        <begin position="1"/>
        <end position="24"/>
    </location>
</feature>
<dbReference type="AlphaFoldDB" id="A0A1G8J0W8"/>
<evidence type="ECO:0000256" key="1">
    <source>
        <dbReference type="SAM" id="SignalP"/>
    </source>
</evidence>
<sequence>MSRIRPALVTLGLLAGFATQQAFATPALVEPAQLIADASLPAAQRDAQILAARRYASFWDSGDPALAKAALAPDFTDRTLPAGRAQGLEGPLQASRTMKAAIPDLNCRIEQMLVSGDRVVVHLRFRGHFSGRFEDTQGKGQAVDFIATDIYRIADGRIADNWHIEDNLSLFRQLGLLGH</sequence>
<reference evidence="3" key="1">
    <citation type="submission" date="2016-10" db="EMBL/GenBank/DDBJ databases">
        <authorList>
            <person name="Varghese N."/>
            <person name="Submissions S."/>
        </authorList>
    </citation>
    <scope>NUCLEOTIDE SEQUENCE [LARGE SCALE GENOMIC DNA]</scope>
    <source>
        <strain evidence="3">CCM 7469</strain>
    </source>
</reference>
<dbReference type="Gene3D" id="3.10.450.50">
    <property type="match status" value="1"/>
</dbReference>
<gene>
    <name evidence="2" type="ORF">SAMN05216272_10776</name>
</gene>
<dbReference type="SUPFAM" id="SSF54427">
    <property type="entry name" value="NTF2-like"/>
    <property type="match status" value="1"/>
</dbReference>
<protein>
    <submittedName>
        <fullName evidence="2">Predicted ester cyclase</fullName>
    </submittedName>
</protein>
<feature type="chain" id="PRO_5011787211" evidence="1">
    <location>
        <begin position="25"/>
        <end position="179"/>
    </location>
</feature>
<keyword evidence="3" id="KW-1185">Reference proteome</keyword>
<dbReference type="STRING" id="428992.SAMN05216272_10776"/>
<dbReference type="RefSeq" id="WP_090264234.1">
    <property type="nucleotide sequence ID" value="NZ_FNDS01000007.1"/>
</dbReference>
<dbReference type="EMBL" id="FNDS01000007">
    <property type="protein sequence ID" value="SDI24915.1"/>
    <property type="molecule type" value="Genomic_DNA"/>
</dbReference>